<dbReference type="InterPro" id="IPR032466">
    <property type="entry name" value="Metal_Hydrolase"/>
</dbReference>
<feature type="domain" description="Amidohydrolase-related" evidence="1">
    <location>
        <begin position="164"/>
        <end position="405"/>
    </location>
</feature>
<evidence type="ECO:0000313" key="2">
    <source>
        <dbReference type="EMBL" id="NYH89888.1"/>
    </source>
</evidence>
<evidence type="ECO:0000313" key="3">
    <source>
        <dbReference type="Proteomes" id="UP000579605"/>
    </source>
</evidence>
<dbReference type="GO" id="GO:0016787">
    <property type="term" value="F:hydrolase activity"/>
    <property type="evidence" value="ECO:0007669"/>
    <property type="project" value="InterPro"/>
</dbReference>
<keyword evidence="3" id="KW-1185">Reference proteome</keyword>
<dbReference type="PANTHER" id="PTHR43383">
    <property type="entry name" value="NODULIN 6"/>
    <property type="match status" value="1"/>
</dbReference>
<dbReference type="SUPFAM" id="SSF51556">
    <property type="entry name" value="Metallo-dependent hydrolases"/>
    <property type="match status" value="1"/>
</dbReference>
<dbReference type="EMBL" id="JACBZH010000001">
    <property type="protein sequence ID" value="NYH89888.1"/>
    <property type="molecule type" value="Genomic_DNA"/>
</dbReference>
<sequence>MPSDFPLGNLPLGDLPLGDLPLVDAHCHPVFVGSPGSAGSAGSVDRGEFERMLGEADRPAPVGVSYADSLLGAAVRRWCAPPLGLPAGAPLDRYLDRRADLGPVEVARRLLGAAGLSYLLVDTGIGGADGADSDWWSVQGLASAADAVGREVVRLESVAEGLADSGVAAADFADAYVDALAKATRNAAAVKSILGYRHGFDVDPRRPSRAEVTVAARDWLRRRQEAGAAQSIASRARLSDEALLRFVLWSGVDRGLPVQLHTGFGDRDLRLPSVNPALLQPMVEAVEAVGTPLVLLHCYPYQREAGWLAAVYPHVYVDVGLTVGQVGAQAGAVLAEFCELAPFGKLMFSTDAYRLAERYLVGAAQFRHSFGRLLRDWWRDGDLTARDVERVAVMVGADNARRLYAIDG</sequence>
<evidence type="ECO:0000259" key="1">
    <source>
        <dbReference type="Pfam" id="PF04909"/>
    </source>
</evidence>
<accession>A0A852ZDJ4</accession>
<proteinExistence type="predicted"/>
<dbReference type="Pfam" id="PF04909">
    <property type="entry name" value="Amidohydro_2"/>
    <property type="match status" value="1"/>
</dbReference>
<dbReference type="RefSeq" id="WP_179787537.1">
    <property type="nucleotide sequence ID" value="NZ_BAAARR010000010.1"/>
</dbReference>
<dbReference type="Proteomes" id="UP000579605">
    <property type="component" value="Unassembled WGS sequence"/>
</dbReference>
<dbReference type="PANTHER" id="PTHR43383:SF2">
    <property type="entry name" value="AMIDOHYDROLASE 2 FAMILY PROTEIN"/>
    <property type="match status" value="1"/>
</dbReference>
<dbReference type="InterPro" id="IPR006680">
    <property type="entry name" value="Amidohydro-rel"/>
</dbReference>
<organism evidence="2 3">
    <name type="scientific">Actinopolymorpha rutila</name>
    <dbReference type="NCBI Taxonomy" id="446787"/>
    <lineage>
        <taxon>Bacteria</taxon>
        <taxon>Bacillati</taxon>
        <taxon>Actinomycetota</taxon>
        <taxon>Actinomycetes</taxon>
        <taxon>Propionibacteriales</taxon>
        <taxon>Actinopolymorphaceae</taxon>
        <taxon>Actinopolymorpha</taxon>
    </lineage>
</organism>
<protein>
    <recommendedName>
        <fullName evidence="1">Amidohydrolase-related domain-containing protein</fullName>
    </recommendedName>
</protein>
<dbReference type="Gene3D" id="3.20.20.140">
    <property type="entry name" value="Metal-dependent hydrolases"/>
    <property type="match status" value="1"/>
</dbReference>
<reference evidence="2 3" key="1">
    <citation type="submission" date="2020-07" db="EMBL/GenBank/DDBJ databases">
        <title>Sequencing the genomes of 1000 actinobacteria strains.</title>
        <authorList>
            <person name="Klenk H.-P."/>
        </authorList>
    </citation>
    <scope>NUCLEOTIDE SEQUENCE [LARGE SCALE GENOMIC DNA]</scope>
    <source>
        <strain evidence="2 3">DSM 18448</strain>
    </source>
</reference>
<gene>
    <name evidence="2" type="ORF">F4554_002526</name>
</gene>
<name>A0A852ZDJ4_9ACTN</name>
<comment type="caution">
    <text evidence="2">The sequence shown here is derived from an EMBL/GenBank/DDBJ whole genome shotgun (WGS) entry which is preliminary data.</text>
</comment>
<dbReference type="AlphaFoldDB" id="A0A852ZDJ4"/>